<feature type="binding site" description="covalent" evidence="6">
    <location>
        <position position="138"/>
    </location>
    <ligand>
        <name>heme c</name>
        <dbReference type="ChEBI" id="CHEBI:61717"/>
    </ligand>
</feature>
<feature type="domain" description="Cytochrome c" evidence="8">
    <location>
        <begin position="82"/>
        <end position="209"/>
    </location>
</feature>
<evidence type="ECO:0000256" key="4">
    <source>
        <dbReference type="ARBA" id="ARBA00022982"/>
    </source>
</evidence>
<dbReference type="EMBL" id="FQWQ01000001">
    <property type="protein sequence ID" value="SHG45263.1"/>
    <property type="molecule type" value="Genomic_DNA"/>
</dbReference>
<feature type="signal peptide" evidence="7">
    <location>
        <begin position="1"/>
        <end position="25"/>
    </location>
</feature>
<gene>
    <name evidence="9" type="ORF">SAMN04488109_0338</name>
</gene>
<evidence type="ECO:0000313" key="9">
    <source>
        <dbReference type="EMBL" id="SHG45263.1"/>
    </source>
</evidence>
<feature type="binding site" description="covalent" evidence="6">
    <location>
        <position position="142"/>
    </location>
    <ligand>
        <name>heme c</name>
        <dbReference type="ChEBI" id="CHEBI:61717"/>
    </ligand>
</feature>
<dbReference type="GO" id="GO:0005506">
    <property type="term" value="F:iron ion binding"/>
    <property type="evidence" value="ECO:0007669"/>
    <property type="project" value="InterPro"/>
</dbReference>
<sequence length="261" mass="28385">MKFTSVFIFFAVVQFLCFIEPWANAGSPSVAADTVAPEMPEETIIKSVEVHQPSEPRVEILTPHENESFTWGSQVRYAIAVADAVDGASKYGEITATECLLEIEYLPATIATDVKAIVAKAASRPEPPGLSRMKMSTCFGCHADKITLAGPSFAEIAQRYGNQTGSSRLLGKRIIEGSSGVWGASEMPSHPDITTEAAEQIATYILEQGAKKNSWIYPGFEGTFRIIDKPATDAKGVYRLTASYTSKAQRRGQHSVVFKVE</sequence>
<dbReference type="AlphaFoldDB" id="A0A1M5JZ06"/>
<feature type="chain" id="PRO_5009911501" evidence="7">
    <location>
        <begin position="26"/>
        <end position="261"/>
    </location>
</feature>
<evidence type="ECO:0000259" key="8">
    <source>
        <dbReference type="PROSITE" id="PS51007"/>
    </source>
</evidence>
<keyword evidence="3 6" id="KW-0479">Metal-binding</keyword>
<keyword evidence="10" id="KW-1185">Reference proteome</keyword>
<keyword evidence="7" id="KW-0732">Signal</keyword>
<dbReference type="InterPro" id="IPR036909">
    <property type="entry name" value="Cyt_c-like_dom_sf"/>
</dbReference>
<protein>
    <submittedName>
        <fullName evidence="9">Cytochrome c551/c552</fullName>
    </submittedName>
</protein>
<proteinExistence type="predicted"/>
<dbReference type="Proteomes" id="UP000184212">
    <property type="component" value="Unassembled WGS sequence"/>
</dbReference>
<evidence type="ECO:0000256" key="3">
    <source>
        <dbReference type="ARBA" id="ARBA00022723"/>
    </source>
</evidence>
<dbReference type="GO" id="GO:0020037">
    <property type="term" value="F:heme binding"/>
    <property type="evidence" value="ECO:0007669"/>
    <property type="project" value="InterPro"/>
</dbReference>
<reference evidence="9 10" key="1">
    <citation type="submission" date="2016-11" db="EMBL/GenBank/DDBJ databases">
        <authorList>
            <person name="Jaros S."/>
            <person name="Januszkiewicz K."/>
            <person name="Wedrychowicz H."/>
        </authorList>
    </citation>
    <scope>NUCLEOTIDE SEQUENCE [LARGE SCALE GENOMIC DNA]</scope>
    <source>
        <strain evidence="9 10">DSM 24574</strain>
    </source>
</reference>
<dbReference type="RefSeq" id="WP_073130373.1">
    <property type="nucleotide sequence ID" value="NZ_FQWQ01000001.1"/>
</dbReference>
<evidence type="ECO:0000256" key="5">
    <source>
        <dbReference type="ARBA" id="ARBA00023004"/>
    </source>
</evidence>
<dbReference type="Pfam" id="PF00034">
    <property type="entry name" value="Cytochrom_C"/>
    <property type="match status" value="1"/>
</dbReference>
<dbReference type="InterPro" id="IPR009056">
    <property type="entry name" value="Cyt_c-like_dom"/>
</dbReference>
<evidence type="ECO:0000313" key="10">
    <source>
        <dbReference type="Proteomes" id="UP000184212"/>
    </source>
</evidence>
<accession>A0A1M5JZ06</accession>
<keyword evidence="2 6" id="KW-0349">Heme</keyword>
<dbReference type="OrthoDB" id="9816308at2"/>
<keyword evidence="1" id="KW-0813">Transport</keyword>
<dbReference type="STRING" id="947013.SAMN04488109_0338"/>
<keyword evidence="5 6" id="KW-0408">Iron</keyword>
<organism evidence="9 10">
    <name type="scientific">Chryseolinea serpens</name>
    <dbReference type="NCBI Taxonomy" id="947013"/>
    <lineage>
        <taxon>Bacteria</taxon>
        <taxon>Pseudomonadati</taxon>
        <taxon>Bacteroidota</taxon>
        <taxon>Cytophagia</taxon>
        <taxon>Cytophagales</taxon>
        <taxon>Fulvivirgaceae</taxon>
        <taxon>Chryseolinea</taxon>
    </lineage>
</organism>
<name>A0A1M5JZ06_9BACT</name>
<dbReference type="Gene3D" id="1.10.760.10">
    <property type="entry name" value="Cytochrome c-like domain"/>
    <property type="match status" value="1"/>
</dbReference>
<evidence type="ECO:0000256" key="7">
    <source>
        <dbReference type="SAM" id="SignalP"/>
    </source>
</evidence>
<evidence type="ECO:0000256" key="1">
    <source>
        <dbReference type="ARBA" id="ARBA00022448"/>
    </source>
</evidence>
<evidence type="ECO:0000256" key="6">
    <source>
        <dbReference type="PIRSR" id="PIRSR602324-1"/>
    </source>
</evidence>
<comment type="PTM">
    <text evidence="6">Binds 1 heme c group covalently per subunit.</text>
</comment>
<dbReference type="GO" id="GO:0009055">
    <property type="term" value="F:electron transfer activity"/>
    <property type="evidence" value="ECO:0007669"/>
    <property type="project" value="InterPro"/>
</dbReference>
<dbReference type="InterPro" id="IPR002324">
    <property type="entry name" value="Cyt_c_ID"/>
</dbReference>
<keyword evidence="4" id="KW-0249">Electron transport</keyword>
<evidence type="ECO:0000256" key="2">
    <source>
        <dbReference type="ARBA" id="ARBA00022617"/>
    </source>
</evidence>
<dbReference type="PRINTS" id="PR00606">
    <property type="entry name" value="CYTCHROMECID"/>
</dbReference>
<dbReference type="SUPFAM" id="SSF46626">
    <property type="entry name" value="Cytochrome c"/>
    <property type="match status" value="1"/>
</dbReference>
<dbReference type="PROSITE" id="PS51007">
    <property type="entry name" value="CYTC"/>
    <property type="match status" value="1"/>
</dbReference>
<feature type="binding site" description="covalent" evidence="6">
    <location>
        <position position="187"/>
    </location>
    <ligand>
        <name>heme c</name>
        <dbReference type="ChEBI" id="CHEBI:61717"/>
    </ligand>
</feature>